<protein>
    <submittedName>
        <fullName evidence="2">Uncharacterized protein</fullName>
    </submittedName>
</protein>
<feature type="region of interest" description="Disordered" evidence="1">
    <location>
        <begin position="237"/>
        <end position="265"/>
    </location>
</feature>
<comment type="caution">
    <text evidence="2">The sequence shown here is derived from an EMBL/GenBank/DDBJ whole genome shotgun (WGS) entry which is preliminary data.</text>
</comment>
<dbReference type="AlphaFoldDB" id="A0A225VQH2"/>
<dbReference type="EMBL" id="NBNE01003818">
    <property type="protein sequence ID" value="OWZ06790.1"/>
    <property type="molecule type" value="Genomic_DNA"/>
</dbReference>
<reference evidence="3" key="1">
    <citation type="submission" date="2017-03" db="EMBL/GenBank/DDBJ databases">
        <title>Phytopthora megakarya and P. palmivora, two closely related causual agents of cacao black pod achieved similar genome size and gene model numbers by different mechanisms.</title>
        <authorList>
            <person name="Ali S."/>
            <person name="Shao J."/>
            <person name="Larry D.J."/>
            <person name="Kronmiller B."/>
            <person name="Shen D."/>
            <person name="Strem M.D."/>
            <person name="Melnick R.L."/>
            <person name="Guiltinan M.J."/>
            <person name="Tyler B.M."/>
            <person name="Meinhardt L.W."/>
            <person name="Bailey B.A."/>
        </authorList>
    </citation>
    <scope>NUCLEOTIDE SEQUENCE [LARGE SCALE GENOMIC DNA]</scope>
    <source>
        <strain evidence="3">zdho120</strain>
    </source>
</reference>
<evidence type="ECO:0000256" key="1">
    <source>
        <dbReference type="SAM" id="MobiDB-lite"/>
    </source>
</evidence>
<accession>A0A225VQH2</accession>
<evidence type="ECO:0000313" key="2">
    <source>
        <dbReference type="EMBL" id="OWZ06790.1"/>
    </source>
</evidence>
<name>A0A225VQH2_9STRA</name>
<organism evidence="2 3">
    <name type="scientific">Phytophthora megakarya</name>
    <dbReference type="NCBI Taxonomy" id="4795"/>
    <lineage>
        <taxon>Eukaryota</taxon>
        <taxon>Sar</taxon>
        <taxon>Stramenopiles</taxon>
        <taxon>Oomycota</taxon>
        <taxon>Peronosporomycetes</taxon>
        <taxon>Peronosporales</taxon>
        <taxon>Peronosporaceae</taxon>
        <taxon>Phytophthora</taxon>
    </lineage>
</organism>
<gene>
    <name evidence="2" type="ORF">PHMEG_00020911</name>
</gene>
<proteinExistence type="predicted"/>
<dbReference type="Proteomes" id="UP000198211">
    <property type="component" value="Unassembled WGS sequence"/>
</dbReference>
<sequence>MTLGVFKAAAMETRYGVDLDGDVEMTTTQCTSSSRHQTCPASLIAWNREWQQYLTKIRHRCSVTGESFEGDVATVKGSVELAVLETLATYVLKTRVEKVQDTEFLTQVQKRCRSLKNVFIPDIGTLLWEALKMNMQKDDCDARIFQFPFTKIAPIGSGNATSPDNKDRMKARCEIRVENTQPVMLKEQAKRLIKYERSDCKMEDVALFDLMFEHARLQHRFHVQSVERAAPQVLGQLSQQKAKKQPKHEKPTAPAAAKKPRSPPRDGCLVWQGPHWLDECPTATAEQRAGPLTKVREANNTWESAKPVSVVVRTNMIPYIPDSGADRTMIPRVVVKSLQELGRSLDMQRLKRPDRCIWLTVGSHGVWNKSPWRWNLSQPRGLSASSVARSVNLFCRKCIVR</sequence>
<keyword evidence="3" id="KW-1185">Reference proteome</keyword>
<evidence type="ECO:0000313" key="3">
    <source>
        <dbReference type="Proteomes" id="UP000198211"/>
    </source>
</evidence>